<proteinExistence type="predicted"/>
<organism evidence="1 2">
    <name type="scientific">Dentiscutata heterogama</name>
    <dbReference type="NCBI Taxonomy" id="1316150"/>
    <lineage>
        <taxon>Eukaryota</taxon>
        <taxon>Fungi</taxon>
        <taxon>Fungi incertae sedis</taxon>
        <taxon>Mucoromycota</taxon>
        <taxon>Glomeromycotina</taxon>
        <taxon>Glomeromycetes</taxon>
        <taxon>Diversisporales</taxon>
        <taxon>Gigasporaceae</taxon>
        <taxon>Dentiscutata</taxon>
    </lineage>
</organism>
<name>A0ACA9K6Y1_9GLOM</name>
<sequence length="449" mass="51903">MNILNLLLFVYKAISYVLKYLLWSAYSKPRLFLSALGLTGLWIALIKQQLMKSPLDPLVHITPNVLDEVKELYVPEMPIMVENGLACRYLAITIRNMDQIDQNLRNKISESLNSLDIRVNEATKIYADFRHEAIIFSRTVFDRMNAIDEQLAKNEKSEKATEIIQKHLDVIKKRIPTFKAALTKAIKKTYEITTTAKDAHLVLDDGKTSAIRHDNSLYQRLLRFINSEEEITRIKDQLEEIDEVITYIKDLQNDLEFFDKIIDDYRIKSQEVEVQLEENINHAEIDKISLRDLKYSVDDLNMPHSKLPNRNNKDCISFNIKFSTVTKKLIMIRIWSSKRTVHSLVFVFSDETSQVVGTPNKGHLTDFLWVDGEYITELSYIKGKYINGIEIKTNGGRSTGWQGSRSGRKERIVPGFFSNWFSSWQGLYGTFSEGICSVMPLSVNIFSFF</sequence>
<dbReference type="EMBL" id="CAJVPU010000617">
    <property type="protein sequence ID" value="CAG8456611.1"/>
    <property type="molecule type" value="Genomic_DNA"/>
</dbReference>
<keyword evidence="2" id="KW-1185">Reference proteome</keyword>
<dbReference type="Proteomes" id="UP000789702">
    <property type="component" value="Unassembled WGS sequence"/>
</dbReference>
<protein>
    <submittedName>
        <fullName evidence="1">14204_t:CDS:1</fullName>
    </submittedName>
</protein>
<evidence type="ECO:0000313" key="2">
    <source>
        <dbReference type="Proteomes" id="UP000789702"/>
    </source>
</evidence>
<gene>
    <name evidence="1" type="ORF">DHETER_LOCUS1091</name>
</gene>
<comment type="caution">
    <text evidence="1">The sequence shown here is derived from an EMBL/GenBank/DDBJ whole genome shotgun (WGS) entry which is preliminary data.</text>
</comment>
<accession>A0ACA9K6Y1</accession>
<reference evidence="1" key="1">
    <citation type="submission" date="2021-06" db="EMBL/GenBank/DDBJ databases">
        <authorList>
            <person name="Kallberg Y."/>
            <person name="Tangrot J."/>
            <person name="Rosling A."/>
        </authorList>
    </citation>
    <scope>NUCLEOTIDE SEQUENCE</scope>
    <source>
        <strain evidence="1">IL203A</strain>
    </source>
</reference>
<evidence type="ECO:0000313" key="1">
    <source>
        <dbReference type="EMBL" id="CAG8456611.1"/>
    </source>
</evidence>